<keyword evidence="1" id="KW-0812">Transmembrane</keyword>
<keyword evidence="3" id="KW-1185">Reference proteome</keyword>
<gene>
    <name evidence="2" type="ORF">CH341_15360</name>
</gene>
<organism evidence="2 3">
    <name type="scientific">Rhodoplanes roseus</name>
    <dbReference type="NCBI Taxonomy" id="29409"/>
    <lineage>
        <taxon>Bacteria</taxon>
        <taxon>Pseudomonadati</taxon>
        <taxon>Pseudomonadota</taxon>
        <taxon>Alphaproteobacteria</taxon>
        <taxon>Hyphomicrobiales</taxon>
        <taxon>Nitrobacteraceae</taxon>
        <taxon>Rhodoplanes</taxon>
    </lineage>
</organism>
<dbReference type="RefSeq" id="WP_111419899.1">
    <property type="nucleotide sequence ID" value="NZ_NPEX01000099.1"/>
</dbReference>
<accession>A0A327L032</accession>
<dbReference type="InterPro" id="IPR007047">
    <property type="entry name" value="Flp_Fap"/>
</dbReference>
<protein>
    <recommendedName>
        <fullName evidence="4">Flp family type IVb pilin</fullName>
    </recommendedName>
</protein>
<comment type="caution">
    <text evidence="2">The sequence shown here is derived from an EMBL/GenBank/DDBJ whole genome shotgun (WGS) entry which is preliminary data.</text>
</comment>
<dbReference type="Pfam" id="PF04964">
    <property type="entry name" value="Flp_Fap"/>
    <property type="match status" value="1"/>
</dbReference>
<dbReference type="EMBL" id="NPEX01000099">
    <property type="protein sequence ID" value="RAI43223.1"/>
    <property type="molecule type" value="Genomic_DNA"/>
</dbReference>
<dbReference type="Proteomes" id="UP000249130">
    <property type="component" value="Unassembled WGS sequence"/>
</dbReference>
<feature type="transmembrane region" description="Helical" evidence="1">
    <location>
        <begin position="20"/>
        <end position="38"/>
    </location>
</feature>
<evidence type="ECO:0000256" key="1">
    <source>
        <dbReference type="SAM" id="Phobius"/>
    </source>
</evidence>
<dbReference type="OrthoDB" id="5325135at2"/>
<proteinExistence type="predicted"/>
<reference evidence="2 3" key="1">
    <citation type="submission" date="2017-07" db="EMBL/GenBank/DDBJ databases">
        <title>Draft Genome Sequences of Select Purple Nonsulfur Bacteria.</title>
        <authorList>
            <person name="Lasarre B."/>
            <person name="Mckinlay J.B."/>
        </authorList>
    </citation>
    <scope>NUCLEOTIDE SEQUENCE [LARGE SCALE GENOMIC DNA]</scope>
    <source>
        <strain evidence="2 3">DSM 5909</strain>
    </source>
</reference>
<name>A0A327L032_9BRAD</name>
<evidence type="ECO:0008006" key="4">
    <source>
        <dbReference type="Google" id="ProtNLM"/>
    </source>
</evidence>
<keyword evidence="1" id="KW-0472">Membrane</keyword>
<evidence type="ECO:0000313" key="3">
    <source>
        <dbReference type="Proteomes" id="UP000249130"/>
    </source>
</evidence>
<dbReference type="AlphaFoldDB" id="A0A327L032"/>
<keyword evidence="1" id="KW-1133">Transmembrane helix</keyword>
<sequence>MLGSITRFLRNERGTTAMEYAIIAVGISVTVIAAVNSIGTSMKERYTNVLEQVSGGN</sequence>
<evidence type="ECO:0000313" key="2">
    <source>
        <dbReference type="EMBL" id="RAI43223.1"/>
    </source>
</evidence>